<protein>
    <submittedName>
        <fullName evidence="1">Uncharacterized protein</fullName>
    </submittedName>
</protein>
<evidence type="ECO:0000313" key="1">
    <source>
        <dbReference type="EMBL" id="KAL3417292.1"/>
    </source>
</evidence>
<dbReference type="PANTHER" id="PTHR37540">
    <property type="entry name" value="TRANSCRIPTION FACTOR (ACR-2), PUTATIVE-RELATED-RELATED"/>
    <property type="match status" value="1"/>
</dbReference>
<comment type="caution">
    <text evidence="1">The sequence shown here is derived from an EMBL/GenBank/DDBJ whole genome shotgun (WGS) entry which is preliminary data.</text>
</comment>
<dbReference type="EMBL" id="JBFCZG010000011">
    <property type="protein sequence ID" value="KAL3417292.1"/>
    <property type="molecule type" value="Genomic_DNA"/>
</dbReference>
<accession>A0ABR4P290</accession>
<evidence type="ECO:0000313" key="2">
    <source>
        <dbReference type="Proteomes" id="UP001629113"/>
    </source>
</evidence>
<organism evidence="1 2">
    <name type="scientific">Phlyctema vagabunda</name>
    <dbReference type="NCBI Taxonomy" id="108571"/>
    <lineage>
        <taxon>Eukaryota</taxon>
        <taxon>Fungi</taxon>
        <taxon>Dikarya</taxon>
        <taxon>Ascomycota</taxon>
        <taxon>Pezizomycotina</taxon>
        <taxon>Leotiomycetes</taxon>
        <taxon>Helotiales</taxon>
        <taxon>Dermateaceae</taxon>
        <taxon>Phlyctema</taxon>
    </lineage>
</organism>
<proteinExistence type="predicted"/>
<name>A0ABR4P290_9HELO</name>
<sequence>MFDMTDWPNRHRSTLFSLGKSSSAAFHMMLCTAATHIARLQGRDYSMQSIKLKSQALVEVNRRISDPLRATTDENIESILALAVQEHLFGDLKVWQLHMSGLERVVKLRGGFQKLSLKMQAHISWIDTNVSCVLDRIPRFPLPENTMPIFNIAVHNTLWKPLQQHGVRRELLETMVVFQHLCDEISVSSIGKVLENNWLSSKFLNVSNLGARPRLNSTLHRLLRRPYDDNINWTRNERFPPIENPNNIVNLKAPMLDSGVLYDLDLEDFSLWALFVGAVACTHMGSTTVWFDDNIFLLCTRLNYGCWEQVESHLTRWFWTGKNTRDRYFDVWRRIELNRDVE</sequence>
<dbReference type="Proteomes" id="UP001629113">
    <property type="component" value="Unassembled WGS sequence"/>
</dbReference>
<dbReference type="Pfam" id="PF11951">
    <property type="entry name" value="Fungal_trans_2"/>
    <property type="match status" value="1"/>
</dbReference>
<gene>
    <name evidence="1" type="ORF">PVAG01_11292</name>
</gene>
<reference evidence="1 2" key="1">
    <citation type="submission" date="2024-06" db="EMBL/GenBank/DDBJ databases">
        <title>Complete genome of Phlyctema vagabunda strain 19-DSS-EL-015.</title>
        <authorList>
            <person name="Fiorenzani C."/>
        </authorList>
    </citation>
    <scope>NUCLEOTIDE SEQUENCE [LARGE SCALE GENOMIC DNA]</scope>
    <source>
        <strain evidence="1 2">19-DSS-EL-015</strain>
    </source>
</reference>
<keyword evidence="2" id="KW-1185">Reference proteome</keyword>
<dbReference type="InterPro" id="IPR021858">
    <property type="entry name" value="Fun_TF"/>
</dbReference>
<dbReference type="PANTHER" id="PTHR37540:SF5">
    <property type="entry name" value="TRANSCRIPTION FACTOR DOMAIN-CONTAINING PROTEIN"/>
    <property type="match status" value="1"/>
</dbReference>